<proteinExistence type="predicted"/>
<sequence length="37" mass="4166">MSFSFLLFKQKLFFLSKVQNSHASAFLQECSGQVAVP</sequence>
<dbReference type="AlphaFoldDB" id="A0A0E9P737"/>
<reference evidence="1" key="2">
    <citation type="journal article" date="2015" name="Fish Shellfish Immunol.">
        <title>Early steps in the European eel (Anguilla anguilla)-Vibrio vulnificus interaction in the gills: Role of the RtxA13 toxin.</title>
        <authorList>
            <person name="Callol A."/>
            <person name="Pajuelo D."/>
            <person name="Ebbesson L."/>
            <person name="Teles M."/>
            <person name="MacKenzie S."/>
            <person name="Amaro C."/>
        </authorList>
    </citation>
    <scope>NUCLEOTIDE SEQUENCE</scope>
</reference>
<organism evidence="1">
    <name type="scientific">Anguilla anguilla</name>
    <name type="common">European freshwater eel</name>
    <name type="synonym">Muraena anguilla</name>
    <dbReference type="NCBI Taxonomy" id="7936"/>
    <lineage>
        <taxon>Eukaryota</taxon>
        <taxon>Metazoa</taxon>
        <taxon>Chordata</taxon>
        <taxon>Craniata</taxon>
        <taxon>Vertebrata</taxon>
        <taxon>Euteleostomi</taxon>
        <taxon>Actinopterygii</taxon>
        <taxon>Neopterygii</taxon>
        <taxon>Teleostei</taxon>
        <taxon>Anguilliformes</taxon>
        <taxon>Anguillidae</taxon>
        <taxon>Anguilla</taxon>
    </lineage>
</organism>
<reference evidence="1" key="1">
    <citation type="submission" date="2014-11" db="EMBL/GenBank/DDBJ databases">
        <authorList>
            <person name="Amaro Gonzalez C."/>
        </authorList>
    </citation>
    <scope>NUCLEOTIDE SEQUENCE</scope>
</reference>
<evidence type="ECO:0000313" key="1">
    <source>
        <dbReference type="EMBL" id="JAH00446.1"/>
    </source>
</evidence>
<name>A0A0E9P737_ANGAN</name>
<protein>
    <submittedName>
        <fullName evidence="1">Uncharacterized protein</fullName>
    </submittedName>
</protein>
<dbReference type="EMBL" id="GBXM01108131">
    <property type="protein sequence ID" value="JAH00446.1"/>
    <property type="molecule type" value="Transcribed_RNA"/>
</dbReference>
<accession>A0A0E9P737</accession>